<protein>
    <submittedName>
        <fullName evidence="2">Uncharacterized protein</fullName>
    </submittedName>
</protein>
<name>A0A9P1IGH7_9PELO</name>
<keyword evidence="3" id="KW-1185">Reference proteome</keyword>
<gene>
    <name evidence="2" type="ORF">CAMP_LOCUS7809</name>
</gene>
<evidence type="ECO:0000256" key="1">
    <source>
        <dbReference type="SAM" id="MobiDB-lite"/>
    </source>
</evidence>
<comment type="caution">
    <text evidence="2">The sequence shown here is derived from an EMBL/GenBank/DDBJ whole genome shotgun (WGS) entry which is preliminary data.</text>
</comment>
<dbReference type="AlphaFoldDB" id="A0A9P1IGH7"/>
<proteinExistence type="predicted"/>
<organism evidence="2 3">
    <name type="scientific">Caenorhabditis angaria</name>
    <dbReference type="NCBI Taxonomy" id="860376"/>
    <lineage>
        <taxon>Eukaryota</taxon>
        <taxon>Metazoa</taxon>
        <taxon>Ecdysozoa</taxon>
        <taxon>Nematoda</taxon>
        <taxon>Chromadorea</taxon>
        <taxon>Rhabditida</taxon>
        <taxon>Rhabditina</taxon>
        <taxon>Rhabditomorpha</taxon>
        <taxon>Rhabditoidea</taxon>
        <taxon>Rhabditidae</taxon>
        <taxon>Peloderinae</taxon>
        <taxon>Caenorhabditis</taxon>
    </lineage>
</organism>
<sequence>MNEAANEYNDETTPNINTAKPLSNNLSIHIFRTCCPKLIGRVILAYERANMLCKEDYEKALSDFAHHTFQINPIPQDKCDKEYMTGLVFMINLLSHKLETIQNKQNNEDEEESLVRTNRFGRAWQSSSSDSSEDDR</sequence>
<feature type="region of interest" description="Disordered" evidence="1">
    <location>
        <begin position="104"/>
        <end position="136"/>
    </location>
</feature>
<accession>A0A9P1IGH7</accession>
<evidence type="ECO:0000313" key="2">
    <source>
        <dbReference type="EMBL" id="CAI5445172.1"/>
    </source>
</evidence>
<dbReference type="EMBL" id="CANHGI010000003">
    <property type="protein sequence ID" value="CAI5445172.1"/>
    <property type="molecule type" value="Genomic_DNA"/>
</dbReference>
<dbReference type="Proteomes" id="UP001152747">
    <property type="component" value="Unassembled WGS sequence"/>
</dbReference>
<evidence type="ECO:0000313" key="3">
    <source>
        <dbReference type="Proteomes" id="UP001152747"/>
    </source>
</evidence>
<reference evidence="2" key="1">
    <citation type="submission" date="2022-11" db="EMBL/GenBank/DDBJ databases">
        <authorList>
            <person name="Kikuchi T."/>
        </authorList>
    </citation>
    <scope>NUCLEOTIDE SEQUENCE</scope>
    <source>
        <strain evidence="2">PS1010</strain>
    </source>
</reference>